<dbReference type="PANTHER" id="PTHR40130">
    <property type="entry name" value="EXPRESSED PROTEIN"/>
    <property type="match status" value="1"/>
</dbReference>
<dbReference type="EMBL" id="VIBQ01000107">
    <property type="protein sequence ID" value="KAB8801885.1"/>
    <property type="molecule type" value="Genomic_DNA"/>
</dbReference>
<dbReference type="AlphaFoldDB" id="A0A5N6L560"/>
<comment type="caution">
    <text evidence="2">The sequence shown here is derived from an EMBL/GenBank/DDBJ whole genome shotgun (WGS) entry which is preliminary data.</text>
</comment>
<protein>
    <submittedName>
        <fullName evidence="2">Uncharacterized protein</fullName>
    </submittedName>
</protein>
<dbReference type="OrthoDB" id="3197614at2759"/>
<feature type="region of interest" description="Disordered" evidence="1">
    <location>
        <begin position="243"/>
        <end position="275"/>
    </location>
</feature>
<feature type="compositionally biased region" description="Polar residues" evidence="1">
    <location>
        <begin position="175"/>
        <end position="186"/>
    </location>
</feature>
<dbReference type="Proteomes" id="UP000327013">
    <property type="component" value="Unassembled WGS sequence"/>
</dbReference>
<dbReference type="PANTHER" id="PTHR40130:SF1">
    <property type="entry name" value="SPINDLE POLE BODY-ASSOCIATED PROTEIN CUT12 DOMAIN-CONTAINING PROTEIN"/>
    <property type="match status" value="1"/>
</dbReference>
<reference evidence="2 3" key="1">
    <citation type="submission" date="2019-06" db="EMBL/GenBank/DDBJ databases">
        <title>A chromosomal-level reference genome of Carpinus fangiana (Coryloideae, Betulaceae).</title>
        <authorList>
            <person name="Yang X."/>
            <person name="Wang Z."/>
            <person name="Zhang L."/>
            <person name="Hao G."/>
            <person name="Liu J."/>
            <person name="Yang Y."/>
        </authorList>
    </citation>
    <scope>NUCLEOTIDE SEQUENCE [LARGE SCALE GENOMIC DNA]</scope>
    <source>
        <strain evidence="2">Cfa_2016G</strain>
        <tissue evidence="2">Leaf</tissue>
    </source>
</reference>
<dbReference type="Gene3D" id="1.20.58.80">
    <property type="entry name" value="Phosphotransferase system, lactose/cellobiose-type IIA subunit"/>
    <property type="match status" value="1"/>
</dbReference>
<organism evidence="2 3">
    <name type="scientific">Carpinus fangiana</name>
    <dbReference type="NCBI Taxonomy" id="176857"/>
    <lineage>
        <taxon>Eukaryota</taxon>
        <taxon>Viridiplantae</taxon>
        <taxon>Streptophyta</taxon>
        <taxon>Embryophyta</taxon>
        <taxon>Tracheophyta</taxon>
        <taxon>Spermatophyta</taxon>
        <taxon>Magnoliopsida</taxon>
        <taxon>eudicotyledons</taxon>
        <taxon>Gunneridae</taxon>
        <taxon>Pentapetalae</taxon>
        <taxon>rosids</taxon>
        <taxon>fabids</taxon>
        <taxon>Fagales</taxon>
        <taxon>Betulaceae</taxon>
        <taxon>Carpinus</taxon>
    </lineage>
</organism>
<feature type="compositionally biased region" description="Basic and acidic residues" evidence="1">
    <location>
        <begin position="160"/>
        <end position="172"/>
    </location>
</feature>
<sequence>METAPLTSVRRTSSPFQGKLLTDTVQAHAHAREATHSAPRSIQAAVEKHTTAADDFAKSALHTQDPEALRVLKLLEEEHRRLAILVQPRAKPRIDDSTYDVEASTYNDAAGPVPAPETPKRRPSPVLERRQARPPPSAIVSNLASARGIPTAPQRHMKTKAADDRATARLAKELSSPSKLRQSIAQHQEEGYRKANPAASQGGNETHDDDAFQRFYSGFEGLWSKLSAPLAFAGLPLVAEAQAEQEAESPGTSHHRKKSGARGVAPPSPNQDRVREMEEQLKTMQKEMEQQARENAKLKTVVVSWPSFGGCKTSRLAPARGPIYLFTHALLSSCPP</sequence>
<feature type="region of interest" description="Disordered" evidence="1">
    <location>
        <begin position="105"/>
        <end position="209"/>
    </location>
</feature>
<accession>A0A5N6L560</accession>
<evidence type="ECO:0000313" key="3">
    <source>
        <dbReference type="Proteomes" id="UP000327013"/>
    </source>
</evidence>
<keyword evidence="3" id="KW-1185">Reference proteome</keyword>
<evidence type="ECO:0000256" key="1">
    <source>
        <dbReference type="SAM" id="MobiDB-lite"/>
    </source>
</evidence>
<evidence type="ECO:0000313" key="2">
    <source>
        <dbReference type="EMBL" id="KAB8801885.1"/>
    </source>
</evidence>
<proteinExistence type="predicted"/>
<gene>
    <name evidence="2" type="ORF">FH972_026707</name>
</gene>
<name>A0A5N6L560_9ROSI</name>